<evidence type="ECO:0000313" key="2">
    <source>
        <dbReference type="EMBL" id="NMC62761.1"/>
    </source>
</evidence>
<organism evidence="2 3">
    <name type="scientific">SAR324 cluster bacterium</name>
    <dbReference type="NCBI Taxonomy" id="2024889"/>
    <lineage>
        <taxon>Bacteria</taxon>
        <taxon>Deltaproteobacteria</taxon>
        <taxon>SAR324 cluster</taxon>
    </lineage>
</organism>
<evidence type="ECO:0000313" key="3">
    <source>
        <dbReference type="Proteomes" id="UP000524246"/>
    </source>
</evidence>
<dbReference type="EMBL" id="JAAZON010000270">
    <property type="protein sequence ID" value="NMC62761.1"/>
    <property type="molecule type" value="Genomic_DNA"/>
</dbReference>
<evidence type="ECO:0000256" key="1">
    <source>
        <dbReference type="SAM" id="MobiDB-lite"/>
    </source>
</evidence>
<proteinExistence type="predicted"/>
<protein>
    <recommendedName>
        <fullName evidence="4">HDOD domain-containing protein</fullName>
    </recommendedName>
</protein>
<comment type="caution">
    <text evidence="2">The sequence shown here is derived from an EMBL/GenBank/DDBJ whole genome shotgun (WGS) entry which is preliminary data.</text>
</comment>
<gene>
    <name evidence="2" type="ORF">GYA55_06275</name>
</gene>
<dbReference type="Proteomes" id="UP000524246">
    <property type="component" value="Unassembled WGS sequence"/>
</dbReference>
<feature type="region of interest" description="Disordered" evidence="1">
    <location>
        <begin position="1"/>
        <end position="20"/>
    </location>
</feature>
<reference evidence="2 3" key="1">
    <citation type="journal article" date="2020" name="Biotechnol. Biofuels">
        <title>New insights from the biogas microbiome by comprehensive genome-resolved metagenomics of nearly 1600 species originating from multiple anaerobic digesters.</title>
        <authorList>
            <person name="Campanaro S."/>
            <person name="Treu L."/>
            <person name="Rodriguez-R L.M."/>
            <person name="Kovalovszki A."/>
            <person name="Ziels R.M."/>
            <person name="Maus I."/>
            <person name="Zhu X."/>
            <person name="Kougias P.G."/>
            <person name="Basile A."/>
            <person name="Luo G."/>
            <person name="Schluter A."/>
            <person name="Konstantinidis K.T."/>
            <person name="Angelidaki I."/>
        </authorList>
    </citation>
    <scope>NUCLEOTIDE SEQUENCE [LARGE SCALE GENOMIC DNA]</scope>
    <source>
        <strain evidence="2">AS27yjCOA_65</strain>
    </source>
</reference>
<name>A0A7X9FRE3_9DELT</name>
<evidence type="ECO:0008006" key="4">
    <source>
        <dbReference type="Google" id="ProtNLM"/>
    </source>
</evidence>
<accession>A0A7X9FRE3</accession>
<sequence>MRKPVLPACTNGMGKGSRKNQKKFEGLSSEQAAYLQEGWFPVNVKLLSQIQEKLSGNRYSGSHELVKDLSKDFALFTYTLRNCVNMLDAEQRGEENNPVKILENTDLANLSSILSPSASLISNHNLIDMTRDQGLCLKHALISSSTAELLGEKVGIEKGMTFSTSLLRHVGLSLVAWNYPRIYSKALSGLASSGRGGLEWELSKVLGFVPRTAGISLTMPGALNPGLLIALGEYKQDENATVIDIPEDLRLVAKFCDIGETFAKVSDPEHFPMSQKDWDNVVQDIDHYLGHDGVSKVLAGVNENLLNYAHATPKNFDVTLTPEKNVKLSSLYHGKRLLAANPYIAKCNDVIRTKFQSVYSSMVPGQVSIKALEILINEVIPWAGFTRGCIYLMDKNDMYLIPRLKIGTGNISRYRPVRCETEVFTDHPIANALFASIPIKQKDILLHGERVSHISGSIGNGNKGGVLYLELSDEAADSLANEQMVFFRAIQQALNDCLGF</sequence>
<dbReference type="AlphaFoldDB" id="A0A7X9FRE3"/>